<keyword evidence="1" id="KW-0732">Signal</keyword>
<evidence type="ECO:0000313" key="4">
    <source>
        <dbReference type="Proteomes" id="UP000776276"/>
    </source>
</evidence>
<keyword evidence="3" id="KW-0413">Isomerase</keyword>
<reference evidence="3 4" key="1">
    <citation type="submission" date="2021-06" db="EMBL/GenBank/DDBJ databases">
        <title>Sphingomonas sp. XMGL2, whole genome shotgun sequencing project.</title>
        <authorList>
            <person name="Zhao G."/>
            <person name="Shen L."/>
        </authorList>
    </citation>
    <scope>NUCLEOTIDE SEQUENCE [LARGE SCALE GENOMIC DNA]</scope>
    <source>
        <strain evidence="3 4">XMGL2</strain>
    </source>
</reference>
<dbReference type="InterPro" id="IPR013022">
    <property type="entry name" value="Xyl_isomerase-like_TIM-brl"/>
</dbReference>
<keyword evidence="4" id="KW-1185">Reference proteome</keyword>
<evidence type="ECO:0000259" key="2">
    <source>
        <dbReference type="Pfam" id="PF01261"/>
    </source>
</evidence>
<feature type="chain" id="PRO_5047173135" evidence="1">
    <location>
        <begin position="29"/>
        <end position="322"/>
    </location>
</feature>
<dbReference type="PANTHER" id="PTHR12110">
    <property type="entry name" value="HYDROXYPYRUVATE ISOMERASE"/>
    <property type="match status" value="1"/>
</dbReference>
<dbReference type="Proteomes" id="UP000776276">
    <property type="component" value="Unassembled WGS sequence"/>
</dbReference>
<dbReference type="PROSITE" id="PS51318">
    <property type="entry name" value="TAT"/>
    <property type="match status" value="1"/>
</dbReference>
<proteinExistence type="predicted"/>
<accession>A0ABS6BGS8</accession>
<comment type="caution">
    <text evidence="3">The sequence shown here is derived from an EMBL/GenBank/DDBJ whole genome shotgun (WGS) entry which is preliminary data.</text>
</comment>
<feature type="domain" description="Xylose isomerase-like TIM barrel" evidence="2">
    <location>
        <begin position="180"/>
        <end position="314"/>
    </location>
</feature>
<dbReference type="Pfam" id="PF01261">
    <property type="entry name" value="AP_endonuc_2"/>
    <property type="match status" value="1"/>
</dbReference>
<organism evidence="3 4">
    <name type="scientific">Sphingomonas quercus</name>
    <dbReference type="NCBI Taxonomy" id="2842451"/>
    <lineage>
        <taxon>Bacteria</taxon>
        <taxon>Pseudomonadati</taxon>
        <taxon>Pseudomonadota</taxon>
        <taxon>Alphaproteobacteria</taxon>
        <taxon>Sphingomonadales</taxon>
        <taxon>Sphingomonadaceae</taxon>
        <taxon>Sphingomonas</taxon>
    </lineage>
</organism>
<dbReference type="GO" id="GO:0016853">
    <property type="term" value="F:isomerase activity"/>
    <property type="evidence" value="ECO:0007669"/>
    <property type="project" value="UniProtKB-KW"/>
</dbReference>
<name>A0ABS6BGS8_9SPHN</name>
<dbReference type="EMBL" id="JAHKRT010000003">
    <property type="protein sequence ID" value="MBU3077510.1"/>
    <property type="molecule type" value="Genomic_DNA"/>
</dbReference>
<sequence>MHSRRDFGRLAAAAILSAPLIGTARAQAGTPNVVGGVRLGVCVGSYQDIPRGDDQSAYIERLAQAVAASGAAPGGLLEYHNRQLEPSTRLYEQARRGQPAPPPLSDAEFRTLREDRRQWRINTPVSYFEGVRRSFERAGLASFAYSFNFTPDMTDGEIDSVFAATRALGCPVISTNATPVEMGRRLAAFAARYRIDLGFHNHSNYQDPNQVASLESFATLLAISDRCKANLDVGHFTASNLDAVAFIKEHHPKITHLHMKDRKRNKGPGTPWGQGDAPLKEVLLLLKAERYPIPALVEYEYPGSGSIEEDRKCLDYMRAVLA</sequence>
<feature type="signal peptide" evidence="1">
    <location>
        <begin position="1"/>
        <end position="28"/>
    </location>
</feature>
<evidence type="ECO:0000313" key="3">
    <source>
        <dbReference type="EMBL" id="MBU3077510.1"/>
    </source>
</evidence>
<evidence type="ECO:0000256" key="1">
    <source>
        <dbReference type="SAM" id="SignalP"/>
    </source>
</evidence>
<protein>
    <submittedName>
        <fullName evidence="3">Sugar phosphate isomerase/epimerase</fullName>
    </submittedName>
</protein>
<dbReference type="InterPro" id="IPR006311">
    <property type="entry name" value="TAT_signal"/>
</dbReference>
<gene>
    <name evidence="3" type="ORF">KOF26_06480</name>
</gene>
<dbReference type="PANTHER" id="PTHR12110:SF41">
    <property type="entry name" value="INOSOSE DEHYDRATASE"/>
    <property type="match status" value="1"/>
</dbReference>
<dbReference type="RefSeq" id="WP_216322073.1">
    <property type="nucleotide sequence ID" value="NZ_JAHKRT010000003.1"/>
</dbReference>
<dbReference type="InterPro" id="IPR050312">
    <property type="entry name" value="IolE/XylAMocC-like"/>
</dbReference>